<proteinExistence type="predicted"/>
<feature type="region of interest" description="Disordered" evidence="1">
    <location>
        <begin position="345"/>
        <end position="364"/>
    </location>
</feature>
<reference evidence="2" key="1">
    <citation type="journal article" date="2020" name="Fungal Divers.">
        <title>Resolving the Mortierellaceae phylogeny through synthesis of multi-gene phylogenetics and phylogenomics.</title>
        <authorList>
            <person name="Vandepol N."/>
            <person name="Liber J."/>
            <person name="Desiro A."/>
            <person name="Na H."/>
            <person name="Kennedy M."/>
            <person name="Barry K."/>
            <person name="Grigoriev I.V."/>
            <person name="Miller A.N."/>
            <person name="O'Donnell K."/>
            <person name="Stajich J.E."/>
            <person name="Bonito G."/>
        </authorList>
    </citation>
    <scope>NUCLEOTIDE SEQUENCE</scope>
    <source>
        <strain evidence="2">MES-2147</strain>
    </source>
</reference>
<feature type="region of interest" description="Disordered" evidence="1">
    <location>
        <begin position="20"/>
        <end position="51"/>
    </location>
</feature>
<feature type="compositionally biased region" description="Low complexity" evidence="1">
    <location>
        <begin position="40"/>
        <end position="51"/>
    </location>
</feature>
<dbReference type="Proteomes" id="UP000749646">
    <property type="component" value="Unassembled WGS sequence"/>
</dbReference>
<evidence type="ECO:0008006" key="4">
    <source>
        <dbReference type="Google" id="ProtNLM"/>
    </source>
</evidence>
<keyword evidence="3" id="KW-1185">Reference proteome</keyword>
<gene>
    <name evidence="2" type="ORF">BGZ65_001704</name>
</gene>
<evidence type="ECO:0000313" key="3">
    <source>
        <dbReference type="Proteomes" id="UP000749646"/>
    </source>
</evidence>
<organism evidence="2 3">
    <name type="scientific">Modicella reniformis</name>
    <dbReference type="NCBI Taxonomy" id="1440133"/>
    <lineage>
        <taxon>Eukaryota</taxon>
        <taxon>Fungi</taxon>
        <taxon>Fungi incertae sedis</taxon>
        <taxon>Mucoromycota</taxon>
        <taxon>Mortierellomycotina</taxon>
        <taxon>Mortierellomycetes</taxon>
        <taxon>Mortierellales</taxon>
        <taxon>Mortierellaceae</taxon>
        <taxon>Modicella</taxon>
    </lineage>
</organism>
<dbReference type="InterPro" id="IPR014752">
    <property type="entry name" value="Arrestin-like_C"/>
</dbReference>
<dbReference type="AlphaFoldDB" id="A0A9P6MLV7"/>
<dbReference type="EMBL" id="JAAAHW010000004">
    <property type="protein sequence ID" value="KAG0007159.1"/>
    <property type="molecule type" value="Genomic_DNA"/>
</dbReference>
<dbReference type="OrthoDB" id="2361690at2759"/>
<feature type="compositionally biased region" description="Polar residues" evidence="1">
    <location>
        <begin position="25"/>
        <end position="37"/>
    </location>
</feature>
<dbReference type="Gene3D" id="2.60.40.640">
    <property type="match status" value="1"/>
</dbReference>
<comment type="caution">
    <text evidence="2">The sequence shown here is derived from an EMBL/GenBank/DDBJ whole genome shotgun (WGS) entry which is preliminary data.</text>
</comment>
<evidence type="ECO:0000256" key="1">
    <source>
        <dbReference type="SAM" id="MobiDB-lite"/>
    </source>
</evidence>
<evidence type="ECO:0000313" key="2">
    <source>
        <dbReference type="EMBL" id="KAG0007159.1"/>
    </source>
</evidence>
<protein>
    <recommendedName>
        <fullName evidence="4">Arrestin-like N-terminal domain-containing protein</fullName>
    </recommendedName>
</protein>
<accession>A0A9P6MLV7</accession>
<name>A0A9P6MLV7_9FUNG</name>
<sequence>MSGMVAKAFGRDRKNKSLTIDIETLGTTKASQHKQPPSSSPSGSSSSSSTTTIAATTVTTTTTTAAAALAQDTKKPLVLVRGTKERPGFVQATITLELDGTTEGDEVEIIFKAVIGSKVPIQGGLWDSESRSEEVLQKKRWIMPVKKAGPKTIAAGTYKHEVFTTIDPSWPSSCTTQTEGYVQYTFQAQITTTSITRVAVALLSTTQEFLVINHNLPMLPSSPSLLSPSPYPPTYTPHSTLVVSDQKSLPVQVSIPSETLMFGQSVPVTIQVHPFKEDSRFVGQEVVIMEARFRIQETRHARSTNHSIKDKLVKDIVELKVPGTSMGSWPQGRNGWKRTITIKMPSSVLDPPPSPTTSVSSFPGSKRASVNSALSSVSWVSTSSASTVSNSGPPVFLRASLKSKYYDVMHQLVISLKVRTSGEKDKQSEDVEIRLDLKIAHPMPTGTDALPEYHPVAAFSFDGDEFLTLPFPLPLHPLQHPYPLPHSLPCQQKSIRRDTFTGKPPQLLRA</sequence>